<gene>
    <name evidence="9" type="ORF">AAG570_003899</name>
</gene>
<dbReference type="AlphaFoldDB" id="A0ABD0YP12"/>
<name>A0ABD0YP12_9HEMI</name>
<organism evidence="9 10">
    <name type="scientific">Ranatra chinensis</name>
    <dbReference type="NCBI Taxonomy" id="642074"/>
    <lineage>
        <taxon>Eukaryota</taxon>
        <taxon>Metazoa</taxon>
        <taxon>Ecdysozoa</taxon>
        <taxon>Arthropoda</taxon>
        <taxon>Hexapoda</taxon>
        <taxon>Insecta</taxon>
        <taxon>Pterygota</taxon>
        <taxon>Neoptera</taxon>
        <taxon>Paraneoptera</taxon>
        <taxon>Hemiptera</taxon>
        <taxon>Heteroptera</taxon>
        <taxon>Panheteroptera</taxon>
        <taxon>Nepomorpha</taxon>
        <taxon>Nepidae</taxon>
        <taxon>Ranatrinae</taxon>
        <taxon>Ranatra</taxon>
    </lineage>
</organism>
<dbReference type="Pfam" id="PF08016">
    <property type="entry name" value="PKD_channel"/>
    <property type="match status" value="1"/>
</dbReference>
<evidence type="ECO:0000256" key="7">
    <source>
        <dbReference type="SAM" id="Phobius"/>
    </source>
</evidence>
<dbReference type="GO" id="GO:0016020">
    <property type="term" value="C:membrane"/>
    <property type="evidence" value="ECO:0007669"/>
    <property type="project" value="UniProtKB-SubCell"/>
</dbReference>
<comment type="caution">
    <text evidence="9">The sequence shown here is derived from an EMBL/GenBank/DDBJ whole genome shotgun (WGS) entry which is preliminary data.</text>
</comment>
<evidence type="ECO:0000256" key="2">
    <source>
        <dbReference type="ARBA" id="ARBA00007200"/>
    </source>
</evidence>
<reference evidence="9 10" key="1">
    <citation type="submission" date="2024-07" db="EMBL/GenBank/DDBJ databases">
        <title>Chromosome-level genome assembly of the water stick insect Ranatra chinensis (Heteroptera: Nepidae).</title>
        <authorList>
            <person name="Liu X."/>
        </authorList>
    </citation>
    <scope>NUCLEOTIDE SEQUENCE [LARGE SCALE GENOMIC DNA]</scope>
    <source>
        <strain evidence="9">Cailab_2021Rc</strain>
        <tissue evidence="9">Muscle</tissue>
    </source>
</reference>
<feature type="transmembrane region" description="Helical" evidence="7">
    <location>
        <begin position="212"/>
        <end position="234"/>
    </location>
</feature>
<evidence type="ECO:0000256" key="5">
    <source>
        <dbReference type="ARBA" id="ARBA00023136"/>
    </source>
</evidence>
<evidence type="ECO:0000259" key="8">
    <source>
        <dbReference type="Pfam" id="PF08016"/>
    </source>
</evidence>
<keyword evidence="4 7" id="KW-1133">Transmembrane helix</keyword>
<comment type="subcellular location">
    <subcellularLocation>
        <location evidence="1">Membrane</location>
        <topology evidence="1">Multi-pass membrane protein</topology>
    </subcellularLocation>
</comment>
<protein>
    <recommendedName>
        <fullName evidence="8">Polycystin cation channel PKD1/PKD2 domain-containing protein</fullName>
    </recommendedName>
</protein>
<feature type="compositionally biased region" description="Basic residues" evidence="6">
    <location>
        <begin position="1"/>
        <end position="12"/>
    </location>
</feature>
<dbReference type="InterPro" id="IPR051223">
    <property type="entry name" value="Polycystin"/>
</dbReference>
<evidence type="ECO:0000256" key="1">
    <source>
        <dbReference type="ARBA" id="ARBA00004141"/>
    </source>
</evidence>
<comment type="similarity">
    <text evidence="2">Belongs to the polycystin family.</text>
</comment>
<evidence type="ECO:0000256" key="4">
    <source>
        <dbReference type="ARBA" id="ARBA00022989"/>
    </source>
</evidence>
<feature type="transmembrane region" description="Helical" evidence="7">
    <location>
        <begin position="254"/>
        <end position="274"/>
    </location>
</feature>
<dbReference type="PANTHER" id="PTHR10877:SF183">
    <property type="entry name" value="AT14535P-RELATED"/>
    <property type="match status" value="1"/>
</dbReference>
<keyword evidence="10" id="KW-1185">Reference proteome</keyword>
<accession>A0ABD0YP12</accession>
<evidence type="ECO:0000313" key="9">
    <source>
        <dbReference type="EMBL" id="KAL1117584.1"/>
    </source>
</evidence>
<sequence>MASKRRNMFHKNKTQETTEKVTNEQYGGWTTRKILTSLNTDKLRKRLLVHSTEVLFFRSLLLESKNYIPLKRVTIFVLIPRKVCRNKMASGIRVNVAILSGGVIGGAPVESRLPRPESVRRAESSGVDRVLTKGGSDDLLPTLEAWTLSVGRRQHIDVNPRVSSKHRMLVPPEDASTVTTKLVAEFPPCGGVLTDSDFSTLQLLRYLNWWDILMLPFEICFMLMVFGFTILFFVRVCCLEKLRTPFKWWHFVELSILFASYVTIGTSLYLMLIVDDRLKLAYEALEMDKHYSFEHLVKIQWITNISVGFLVFFVMIKFLKFMPLTGVVGDCEIQETVQD</sequence>
<evidence type="ECO:0000256" key="3">
    <source>
        <dbReference type="ARBA" id="ARBA00022692"/>
    </source>
</evidence>
<keyword evidence="3 7" id="KW-0812">Transmembrane</keyword>
<evidence type="ECO:0000256" key="6">
    <source>
        <dbReference type="SAM" id="MobiDB-lite"/>
    </source>
</evidence>
<feature type="region of interest" description="Disordered" evidence="6">
    <location>
        <begin position="1"/>
        <end position="21"/>
    </location>
</feature>
<feature type="transmembrane region" description="Helical" evidence="7">
    <location>
        <begin position="295"/>
        <end position="316"/>
    </location>
</feature>
<dbReference type="EMBL" id="JBFDAA010000015">
    <property type="protein sequence ID" value="KAL1117584.1"/>
    <property type="molecule type" value="Genomic_DNA"/>
</dbReference>
<dbReference type="PANTHER" id="PTHR10877">
    <property type="entry name" value="POLYCYSTIN FAMILY MEMBER"/>
    <property type="match status" value="1"/>
</dbReference>
<feature type="domain" description="Polycystin cation channel PKD1/PKD2" evidence="8">
    <location>
        <begin position="206"/>
        <end position="324"/>
    </location>
</feature>
<dbReference type="Proteomes" id="UP001558652">
    <property type="component" value="Unassembled WGS sequence"/>
</dbReference>
<keyword evidence="5 7" id="KW-0472">Membrane</keyword>
<proteinExistence type="inferred from homology"/>
<dbReference type="InterPro" id="IPR013122">
    <property type="entry name" value="PKD1_2_channel"/>
</dbReference>
<evidence type="ECO:0000313" key="10">
    <source>
        <dbReference type="Proteomes" id="UP001558652"/>
    </source>
</evidence>